<dbReference type="Gene3D" id="3.40.50.2300">
    <property type="match status" value="1"/>
</dbReference>
<evidence type="ECO:0000256" key="1">
    <source>
        <dbReference type="PROSITE-ProRule" id="PRU00169"/>
    </source>
</evidence>
<feature type="modified residue" description="4-aspartylphosphate" evidence="1">
    <location>
        <position position="60"/>
    </location>
</feature>
<keyword evidence="5" id="KW-1185">Reference proteome</keyword>
<organism evidence="4 5">
    <name type="scientific">Pontibacter indicus</name>
    <dbReference type="NCBI Taxonomy" id="1317125"/>
    <lineage>
        <taxon>Bacteria</taxon>
        <taxon>Pseudomonadati</taxon>
        <taxon>Bacteroidota</taxon>
        <taxon>Cytophagia</taxon>
        <taxon>Cytophagales</taxon>
        <taxon>Hymenobacteraceae</taxon>
        <taxon>Pontibacter</taxon>
    </lineage>
</organism>
<dbReference type="SUPFAM" id="SSF52172">
    <property type="entry name" value="CheY-like"/>
    <property type="match status" value="1"/>
</dbReference>
<evidence type="ECO:0000313" key="4">
    <source>
        <dbReference type="EMBL" id="SIT94059.1"/>
    </source>
</evidence>
<dbReference type="GO" id="GO:0003677">
    <property type="term" value="F:DNA binding"/>
    <property type="evidence" value="ECO:0007669"/>
    <property type="project" value="InterPro"/>
</dbReference>
<accession>A0A1R3XQ61</accession>
<evidence type="ECO:0000259" key="3">
    <source>
        <dbReference type="PROSITE" id="PS50930"/>
    </source>
</evidence>
<dbReference type="OrthoDB" id="1646880at2"/>
<dbReference type="SMART" id="SM00448">
    <property type="entry name" value="REC"/>
    <property type="match status" value="1"/>
</dbReference>
<dbReference type="AlphaFoldDB" id="A0A1R3XQ61"/>
<protein>
    <submittedName>
        <fullName evidence="4">Two component transcriptional regulator, LytTR family</fullName>
    </submittedName>
</protein>
<gene>
    <name evidence="4" type="ORF">SAMN05444128_3418</name>
</gene>
<evidence type="ECO:0000259" key="2">
    <source>
        <dbReference type="PROSITE" id="PS50110"/>
    </source>
</evidence>
<dbReference type="PROSITE" id="PS50110">
    <property type="entry name" value="RESPONSE_REGULATORY"/>
    <property type="match status" value="1"/>
</dbReference>
<name>A0A1R3XQ61_9BACT</name>
<dbReference type="STRING" id="1317125.SAMN05444128_3418"/>
<dbReference type="GO" id="GO:0000156">
    <property type="term" value="F:phosphorelay response regulator activity"/>
    <property type="evidence" value="ECO:0007669"/>
    <property type="project" value="InterPro"/>
</dbReference>
<evidence type="ECO:0000313" key="5">
    <source>
        <dbReference type="Proteomes" id="UP000187181"/>
    </source>
</evidence>
<dbReference type="PROSITE" id="PS50930">
    <property type="entry name" value="HTH_LYTTR"/>
    <property type="match status" value="1"/>
</dbReference>
<dbReference type="SMART" id="SM00850">
    <property type="entry name" value="LytTR"/>
    <property type="match status" value="1"/>
</dbReference>
<feature type="domain" description="HTH LytTR-type" evidence="3">
    <location>
        <begin position="140"/>
        <end position="208"/>
    </location>
</feature>
<dbReference type="InterPro" id="IPR011006">
    <property type="entry name" value="CheY-like_superfamily"/>
</dbReference>
<dbReference type="Pfam" id="PF00072">
    <property type="entry name" value="Response_reg"/>
    <property type="match status" value="1"/>
</dbReference>
<proteinExistence type="predicted"/>
<dbReference type="Pfam" id="PF04397">
    <property type="entry name" value="LytTR"/>
    <property type="match status" value="1"/>
</dbReference>
<dbReference type="PANTHER" id="PTHR37299">
    <property type="entry name" value="TRANSCRIPTIONAL REGULATOR-RELATED"/>
    <property type="match status" value="1"/>
</dbReference>
<dbReference type="Proteomes" id="UP000187181">
    <property type="component" value="Unassembled WGS sequence"/>
</dbReference>
<dbReference type="InterPro" id="IPR007492">
    <property type="entry name" value="LytTR_DNA-bd_dom"/>
</dbReference>
<sequence>MSTVQRYKCLVVDDERHAIELLTDYIEAVPSLYLAKSFQDPVAALMDSDSGERYDFIFLDVDMPRLSGMELARVLRPLTSFLVFTTAHPKYAVDAFDIRADHFLLKPIGLNKFALTVSELLKSREVASQRPGCPDSTFFIKSDQKNKLIRICFDEIIAVEGLKNYVQIYTPTQKHIAYLTMKETEDALRETDRFLRVHRSFIIAKNQITAVHGRTIQLKGGLEIPVGELYKKHFDAYIADNSLFSQR</sequence>
<reference evidence="5" key="1">
    <citation type="submission" date="2017-01" db="EMBL/GenBank/DDBJ databases">
        <authorList>
            <person name="Varghese N."/>
            <person name="Submissions S."/>
        </authorList>
    </citation>
    <scope>NUCLEOTIDE SEQUENCE [LARGE SCALE GENOMIC DNA]</scope>
    <source>
        <strain evidence="5">LP100</strain>
    </source>
</reference>
<feature type="domain" description="Response regulatory" evidence="2">
    <location>
        <begin position="8"/>
        <end position="121"/>
    </location>
</feature>
<dbReference type="PANTHER" id="PTHR37299:SF1">
    <property type="entry name" value="STAGE 0 SPORULATION PROTEIN A HOMOLOG"/>
    <property type="match status" value="1"/>
</dbReference>
<keyword evidence="1" id="KW-0597">Phosphoprotein</keyword>
<dbReference type="InterPro" id="IPR046947">
    <property type="entry name" value="LytR-like"/>
</dbReference>
<dbReference type="EMBL" id="FTPP01000003">
    <property type="protein sequence ID" value="SIT94059.1"/>
    <property type="molecule type" value="Genomic_DNA"/>
</dbReference>
<dbReference type="RefSeq" id="WP_076671276.1">
    <property type="nucleotide sequence ID" value="NZ_FTPP01000003.1"/>
</dbReference>
<dbReference type="Gene3D" id="2.40.50.1020">
    <property type="entry name" value="LytTr DNA-binding domain"/>
    <property type="match status" value="1"/>
</dbReference>
<dbReference type="InterPro" id="IPR001789">
    <property type="entry name" value="Sig_transdc_resp-reg_receiver"/>
</dbReference>